<evidence type="ECO:0000313" key="2">
    <source>
        <dbReference type="EMBL" id="KAK2105067.1"/>
    </source>
</evidence>
<protein>
    <submittedName>
        <fullName evidence="2">Uncharacterized protein</fullName>
    </submittedName>
</protein>
<evidence type="ECO:0000256" key="1">
    <source>
        <dbReference type="SAM" id="Phobius"/>
    </source>
</evidence>
<comment type="caution">
    <text evidence="2">The sequence shown here is derived from an EMBL/GenBank/DDBJ whole genome shotgun (WGS) entry which is preliminary data.</text>
</comment>
<reference evidence="2 3" key="1">
    <citation type="submission" date="2023-05" db="EMBL/GenBank/DDBJ databases">
        <title>B98-5 Cell Line De Novo Hybrid Assembly: An Optical Mapping Approach.</title>
        <authorList>
            <person name="Kananen K."/>
            <person name="Auerbach J.A."/>
            <person name="Kautto E."/>
            <person name="Blachly J.S."/>
        </authorList>
    </citation>
    <scope>NUCLEOTIDE SEQUENCE [LARGE SCALE GENOMIC DNA]</scope>
    <source>
        <strain evidence="2">B95-8</strain>
        <tissue evidence="2">Cell line</tissue>
    </source>
</reference>
<feature type="transmembrane region" description="Helical" evidence="1">
    <location>
        <begin position="83"/>
        <end position="111"/>
    </location>
</feature>
<keyword evidence="1" id="KW-0472">Membrane</keyword>
<proteinExistence type="predicted"/>
<sequence>MPHAPGWPERQLQQPLFHHPLPEPQKLVFPECQADQLQSDGGQLSFLLHRGHCHLQDVHQAVGGTGLRSTCWWYLRTQRADPLVCAVGMLVSAIFICLTFMAAKSSIVGVYTSYLIHQSTKDSLLWDFLSLGYAIMLCPFDVFLGGMFFLAMALFFLSNCAKAEQQCHQDNEEPTLPPSLEGVLQHPGPPGLLMGFLCDPWLGTYPL</sequence>
<feature type="transmembrane region" description="Helical" evidence="1">
    <location>
        <begin position="131"/>
        <end position="157"/>
    </location>
</feature>
<name>A0ABQ9V9G5_SAGOE</name>
<gene>
    <name evidence="2" type="ORF">P7K49_014581</name>
</gene>
<accession>A0ABQ9V9G5</accession>
<keyword evidence="1" id="KW-1133">Transmembrane helix</keyword>
<evidence type="ECO:0000313" key="3">
    <source>
        <dbReference type="Proteomes" id="UP001266305"/>
    </source>
</evidence>
<organism evidence="2 3">
    <name type="scientific">Saguinus oedipus</name>
    <name type="common">Cotton-top tamarin</name>
    <name type="synonym">Oedipomidas oedipus</name>
    <dbReference type="NCBI Taxonomy" id="9490"/>
    <lineage>
        <taxon>Eukaryota</taxon>
        <taxon>Metazoa</taxon>
        <taxon>Chordata</taxon>
        <taxon>Craniata</taxon>
        <taxon>Vertebrata</taxon>
        <taxon>Euteleostomi</taxon>
        <taxon>Mammalia</taxon>
        <taxon>Eutheria</taxon>
        <taxon>Euarchontoglires</taxon>
        <taxon>Primates</taxon>
        <taxon>Haplorrhini</taxon>
        <taxon>Platyrrhini</taxon>
        <taxon>Cebidae</taxon>
        <taxon>Callitrichinae</taxon>
        <taxon>Saguinus</taxon>
    </lineage>
</organism>
<dbReference type="Proteomes" id="UP001266305">
    <property type="component" value="Unassembled WGS sequence"/>
</dbReference>
<dbReference type="EMBL" id="JASSZA010000007">
    <property type="protein sequence ID" value="KAK2105067.1"/>
    <property type="molecule type" value="Genomic_DNA"/>
</dbReference>
<keyword evidence="1" id="KW-0812">Transmembrane</keyword>
<keyword evidence="3" id="KW-1185">Reference proteome</keyword>